<dbReference type="InParanoid" id="Q7UW15"/>
<sequence length="113" mass="13579">MSPVTLSGMHSRSAHFHHPNSQLCDRAMPDSHDNTDASPHEQPHPKKLKQIKSCWSFRLRALQSEFQLCWLATRPTNPRRCDRWNHRWRNGRRHWPSRWKGSSRKRRHEIVQT</sequence>
<dbReference type="EnsemblBacteria" id="CAD72556">
    <property type="protein sequence ID" value="CAD72556"/>
    <property type="gene ID" value="RB2328"/>
</dbReference>
<evidence type="ECO:0000313" key="2">
    <source>
        <dbReference type="EMBL" id="CAD72556.1"/>
    </source>
</evidence>
<feature type="region of interest" description="Disordered" evidence="1">
    <location>
        <begin position="1"/>
        <end position="47"/>
    </location>
</feature>
<keyword evidence="3" id="KW-1185">Reference proteome</keyword>
<protein>
    <submittedName>
        <fullName evidence="2">Uncharacterized protein</fullName>
    </submittedName>
</protein>
<dbReference type="HOGENOM" id="CLU_2131546_0_0_0"/>
<proteinExistence type="predicted"/>
<dbReference type="Proteomes" id="UP000001025">
    <property type="component" value="Chromosome"/>
</dbReference>
<dbReference type="AlphaFoldDB" id="Q7UW15"/>
<dbReference type="KEGG" id="rba:RB2328"/>
<evidence type="ECO:0000256" key="1">
    <source>
        <dbReference type="SAM" id="MobiDB-lite"/>
    </source>
</evidence>
<dbReference type="STRING" id="243090.RB2328"/>
<accession>Q7UW15</accession>
<organism evidence="2 3">
    <name type="scientific">Rhodopirellula baltica (strain DSM 10527 / NCIMB 13988 / SH1)</name>
    <dbReference type="NCBI Taxonomy" id="243090"/>
    <lineage>
        <taxon>Bacteria</taxon>
        <taxon>Pseudomonadati</taxon>
        <taxon>Planctomycetota</taxon>
        <taxon>Planctomycetia</taxon>
        <taxon>Pirellulales</taxon>
        <taxon>Pirellulaceae</taxon>
        <taxon>Rhodopirellula</taxon>
    </lineage>
</organism>
<feature type="compositionally biased region" description="Polar residues" evidence="1">
    <location>
        <begin position="1"/>
        <end position="10"/>
    </location>
</feature>
<name>Q7UW15_RHOBA</name>
<evidence type="ECO:0000313" key="3">
    <source>
        <dbReference type="Proteomes" id="UP000001025"/>
    </source>
</evidence>
<reference evidence="2 3" key="1">
    <citation type="journal article" date="2003" name="Proc. Natl. Acad. Sci. U.S.A.">
        <title>Complete genome sequence of the marine planctomycete Pirellula sp. strain 1.</title>
        <authorList>
            <person name="Gloeckner F.O."/>
            <person name="Kube M."/>
            <person name="Bauer M."/>
            <person name="Teeling H."/>
            <person name="Lombardot T."/>
            <person name="Ludwig W."/>
            <person name="Gade D."/>
            <person name="Beck A."/>
            <person name="Borzym K."/>
            <person name="Heitmann K."/>
            <person name="Rabus R."/>
            <person name="Schlesner H."/>
            <person name="Amann R."/>
            <person name="Reinhardt R."/>
        </authorList>
    </citation>
    <scope>NUCLEOTIDE SEQUENCE [LARGE SCALE GENOMIC DNA]</scope>
    <source>
        <strain evidence="3">DSM 10527 / NCIMB 13988 / SH1</strain>
    </source>
</reference>
<feature type="compositionally biased region" description="Basic and acidic residues" evidence="1">
    <location>
        <begin position="27"/>
        <end position="44"/>
    </location>
</feature>
<gene>
    <name evidence="2" type="ordered locus">RB2328</name>
</gene>
<dbReference type="EMBL" id="BX294136">
    <property type="protein sequence ID" value="CAD72556.1"/>
    <property type="molecule type" value="Genomic_DNA"/>
</dbReference>